<dbReference type="GO" id="GO:0005737">
    <property type="term" value="C:cytoplasm"/>
    <property type="evidence" value="ECO:0000318"/>
    <property type="project" value="GO_Central"/>
</dbReference>
<feature type="compositionally biased region" description="Polar residues" evidence="4">
    <location>
        <begin position="479"/>
        <end position="488"/>
    </location>
</feature>
<dbReference type="GO" id="GO:0051017">
    <property type="term" value="P:actin filament bundle assembly"/>
    <property type="evidence" value="ECO:0000318"/>
    <property type="project" value="GO_Central"/>
</dbReference>
<dbReference type="PANTHER" id="PTHR24153:SF8">
    <property type="entry name" value="FORKED, ISOFORM F"/>
    <property type="match status" value="1"/>
</dbReference>
<feature type="coiled-coil region" evidence="3">
    <location>
        <begin position="885"/>
        <end position="919"/>
    </location>
</feature>
<dbReference type="PaxDb" id="35128-Thaps25464"/>
<evidence type="ECO:0000256" key="2">
    <source>
        <dbReference type="ARBA" id="ARBA00023043"/>
    </source>
</evidence>
<dbReference type="SUPFAM" id="SSF48403">
    <property type="entry name" value="Ankyrin repeat"/>
    <property type="match status" value="1"/>
</dbReference>
<dbReference type="eggNOG" id="ENOG502SNZV">
    <property type="taxonomic scope" value="Eukaryota"/>
</dbReference>
<dbReference type="HOGENOM" id="CLU_266746_0_0_1"/>
<dbReference type="InterPro" id="IPR052420">
    <property type="entry name" value="Espin/Espin-like"/>
</dbReference>
<keyword evidence="3" id="KW-0175">Coiled coil</keyword>
<dbReference type="InParanoid" id="B8LD47"/>
<reference evidence="5 6" key="2">
    <citation type="journal article" date="2008" name="Nature">
        <title>The Phaeodactylum genome reveals the evolutionary history of diatom genomes.</title>
        <authorList>
            <person name="Bowler C."/>
            <person name="Allen A.E."/>
            <person name="Badger J.H."/>
            <person name="Grimwood J."/>
            <person name="Jabbari K."/>
            <person name="Kuo A."/>
            <person name="Maheswari U."/>
            <person name="Martens C."/>
            <person name="Maumus F."/>
            <person name="Otillar R.P."/>
            <person name="Rayko E."/>
            <person name="Salamov A."/>
            <person name="Vandepoele K."/>
            <person name="Beszteri B."/>
            <person name="Gruber A."/>
            <person name="Heijde M."/>
            <person name="Katinka M."/>
            <person name="Mock T."/>
            <person name="Valentin K."/>
            <person name="Verret F."/>
            <person name="Berges J.A."/>
            <person name="Brownlee C."/>
            <person name="Cadoret J.P."/>
            <person name="Chiovitti A."/>
            <person name="Choi C.J."/>
            <person name="Coesel S."/>
            <person name="De Martino A."/>
            <person name="Detter J.C."/>
            <person name="Durkin C."/>
            <person name="Falciatore A."/>
            <person name="Fournet J."/>
            <person name="Haruta M."/>
            <person name="Huysman M.J."/>
            <person name="Jenkins B.D."/>
            <person name="Jiroutova K."/>
            <person name="Jorgensen R.E."/>
            <person name="Joubert Y."/>
            <person name="Kaplan A."/>
            <person name="Kroger N."/>
            <person name="Kroth P.G."/>
            <person name="La Roche J."/>
            <person name="Lindquist E."/>
            <person name="Lommer M."/>
            <person name="Martin-Jezequel V."/>
            <person name="Lopez P.J."/>
            <person name="Lucas S."/>
            <person name="Mangogna M."/>
            <person name="McGinnis K."/>
            <person name="Medlin L.K."/>
            <person name="Montsant A."/>
            <person name="Oudot-Le Secq M.P."/>
            <person name="Napoli C."/>
            <person name="Obornik M."/>
            <person name="Parker M.S."/>
            <person name="Petit J.L."/>
            <person name="Porcel B.M."/>
            <person name="Poulsen N."/>
            <person name="Robison M."/>
            <person name="Rychlewski L."/>
            <person name="Rynearson T.A."/>
            <person name="Schmutz J."/>
            <person name="Shapiro H."/>
            <person name="Siaut M."/>
            <person name="Stanley M."/>
            <person name="Sussman M.R."/>
            <person name="Taylor A.R."/>
            <person name="Vardi A."/>
            <person name="von Dassow P."/>
            <person name="Vyverman W."/>
            <person name="Willis A."/>
            <person name="Wyrwicz L.S."/>
            <person name="Rokhsar D.S."/>
            <person name="Weissenbach J."/>
            <person name="Armbrust E.V."/>
            <person name="Green B.R."/>
            <person name="Van de Peer Y."/>
            <person name="Grigoriev I.V."/>
        </authorList>
    </citation>
    <scope>NUCLEOTIDE SEQUENCE [LARGE SCALE GENOMIC DNA]</scope>
    <source>
        <strain evidence="5 6">CCMP1335</strain>
    </source>
</reference>
<name>B8LD47_THAPS</name>
<gene>
    <name evidence="5" type="ORF">THAPSDRAFT_25464</name>
</gene>
<sequence>MAATSTHHHSISSPRASLSFTSTSNNNNTDGLVLSATPNSPKVDYDVNITPLYEAIGNSDWERATNICNSILTLSNNGVGEEKNNEAATWVVRYKRHPTTNAPLYNSVLWRFLPIHSACALSPPLSFLRSLLKCHPASARTVDDQGLLPLHYACGAKCSREVIYVLLMQFPMGAVRGDPMGMLPLHYLGQWGPLGCEGSGGAGGAVEGSASGGGGVLEMMLVATGDLVNCKDKDGNTPLKLALNASYPGHKHVAQQIAGHLVMKGLMSGNEAEMLGLGSGGDGMYGGRLNRGGMMHNNIGDEEEETTTFKMRSLLIDVNANKYHDKYASFEDDFTRDMTTASENNYASGNHGGGYFNGVHGGGLNGFMESNNNGLEHVKEVSDGSVEISLSRCNSEVELVMNGSATPRTYNTSNKALPSQYNGWDNRSATSDPTSPHQQQPPLVSSNSFNRMSYSPRMASSPSRGNNMPRSYSWDAQDPSGNHSSSLGMINAVVSPKAIGKSYTPICGSSPLNRPAGAFPPLSPRGVSTPRSRNARSSSSASDHVLSELRDDKESSDDATSAYSSHLQSELDKLRAEEEQYRVGSEMREGIMDENDAQSHFTQYSESVAEEKKRTAEMQEEKKRSAELQEEKKRSAKLESQVKELNEKIDSMQKSHGEAVFTHLQEVKSLSASLEKATVEIEKSKENTLSSEEKDALEKEHQEAMAAKESEWKEEREKLEAEIKSLTEKSWEAQNAEHALKSKMDEERERYEDEIKHLKEVVKESKAGSDSFSVASTLHTASLLPSPSTSSSGENLAVRMQLENAIREADDMRKYNAAIRKEHSETIADLESELEKERSGKTDLLSQIVTLQYRVATLEQELEEGNDGGSRSGVEVELYCVKSKLDEAESSVKGFKEKEKSLRDQLNHAQHQVRQLEDKLFESQYKGVSARGDDNEYAIFQQLRETRTTLREKEEYYREQLGKAEVKIKLLEEKEQSLLKQLDDAQKYDQISSEQERSYQHQLRDTKMQLQAIQEREDSYLQELREMKKQISMLEDSDDGHAQRLWEAKREYQKSLQEKEDSHIQELRDVKKQIQSAFIEKEESYLQQLRDAKKKELALQEKEDDLVQQLRDAKLRDSYNETGASSINSSDLARQLEEAREHEETVVAKLTAEIEKLRLQLEGKMDGTEIDQQLAACKKDLEKQRRKHKSELNKLSNTLELQRSKESRLQSHIKSMENQIAEMVSDYESRLQEAFYSNMHS</sequence>
<keyword evidence="6" id="KW-1185">Reference proteome</keyword>
<feature type="region of interest" description="Disordered" evidence="4">
    <location>
        <begin position="511"/>
        <end position="582"/>
    </location>
</feature>
<dbReference type="FunFam" id="1.25.40.20:FF:000920">
    <property type="entry name" value="Predicted protein"/>
    <property type="match status" value="1"/>
</dbReference>
<feature type="region of interest" description="Disordered" evidence="4">
    <location>
        <begin position="681"/>
        <end position="716"/>
    </location>
</feature>
<dbReference type="GO" id="GO:0051015">
    <property type="term" value="F:actin filament binding"/>
    <property type="evidence" value="ECO:0000318"/>
    <property type="project" value="GO_Central"/>
</dbReference>
<dbReference type="PANTHER" id="PTHR24153">
    <property type="entry name" value="ESPIN"/>
    <property type="match status" value="1"/>
</dbReference>
<organism evidence="5 6">
    <name type="scientific">Thalassiosira pseudonana</name>
    <name type="common">Marine diatom</name>
    <name type="synonym">Cyclotella nana</name>
    <dbReference type="NCBI Taxonomy" id="35128"/>
    <lineage>
        <taxon>Eukaryota</taxon>
        <taxon>Sar</taxon>
        <taxon>Stramenopiles</taxon>
        <taxon>Ochrophyta</taxon>
        <taxon>Bacillariophyta</taxon>
        <taxon>Coscinodiscophyceae</taxon>
        <taxon>Thalassiosirophycidae</taxon>
        <taxon>Thalassiosirales</taxon>
        <taxon>Thalassiosiraceae</taxon>
        <taxon>Thalassiosira</taxon>
    </lineage>
</organism>
<evidence type="ECO:0000256" key="3">
    <source>
        <dbReference type="SAM" id="Coils"/>
    </source>
</evidence>
<feature type="compositionally biased region" description="Polar residues" evidence="4">
    <location>
        <begin position="405"/>
        <end position="470"/>
    </location>
</feature>
<evidence type="ECO:0000256" key="4">
    <source>
        <dbReference type="SAM" id="MobiDB-lite"/>
    </source>
</evidence>
<feature type="coiled-coil region" evidence="3">
    <location>
        <begin position="802"/>
        <end position="847"/>
    </location>
</feature>
<keyword evidence="1" id="KW-0677">Repeat</keyword>
<feature type="compositionally biased region" description="Basic and acidic residues" evidence="4">
    <location>
        <begin position="609"/>
        <end position="639"/>
    </location>
</feature>
<dbReference type="KEGG" id="tps:THAPSDRAFT_25464"/>
<accession>B8LD47</accession>
<dbReference type="Gene3D" id="1.25.40.20">
    <property type="entry name" value="Ankyrin repeat-containing domain"/>
    <property type="match status" value="1"/>
</dbReference>
<evidence type="ECO:0000313" key="5">
    <source>
        <dbReference type="EMBL" id="EED86646.1"/>
    </source>
</evidence>
<feature type="region of interest" description="Disordered" evidence="4">
    <location>
        <begin position="405"/>
        <end position="488"/>
    </location>
</feature>
<evidence type="ECO:0000313" key="6">
    <source>
        <dbReference type="Proteomes" id="UP000001449"/>
    </source>
</evidence>
<proteinExistence type="predicted"/>
<feature type="region of interest" description="Disordered" evidence="4">
    <location>
        <begin position="1"/>
        <end position="22"/>
    </location>
</feature>
<feature type="region of interest" description="Disordered" evidence="4">
    <location>
        <begin position="606"/>
        <end position="639"/>
    </location>
</feature>
<feature type="compositionally biased region" description="Low complexity" evidence="4">
    <location>
        <begin position="531"/>
        <end position="542"/>
    </location>
</feature>
<keyword evidence="2" id="KW-0040">ANK repeat</keyword>
<feature type="compositionally biased region" description="Basic and acidic residues" evidence="4">
    <location>
        <begin position="569"/>
        <end position="582"/>
    </location>
</feature>
<dbReference type="GeneID" id="7446282"/>
<dbReference type="AlphaFoldDB" id="B8LD47"/>
<feature type="compositionally biased region" description="Polar residues" evidence="4">
    <location>
        <begin position="558"/>
        <end position="568"/>
    </location>
</feature>
<dbReference type="RefSeq" id="XP_002296918.1">
    <property type="nucleotide sequence ID" value="XM_002296882.1"/>
</dbReference>
<evidence type="ECO:0000256" key="1">
    <source>
        <dbReference type="ARBA" id="ARBA00022737"/>
    </source>
</evidence>
<dbReference type="InterPro" id="IPR036770">
    <property type="entry name" value="Ankyrin_rpt-contain_sf"/>
</dbReference>
<dbReference type="EMBL" id="DS999419">
    <property type="protein sequence ID" value="EED86646.1"/>
    <property type="molecule type" value="Genomic_DNA"/>
</dbReference>
<protein>
    <submittedName>
        <fullName evidence="5">Uncharacterized protein</fullName>
    </submittedName>
</protein>
<dbReference type="Proteomes" id="UP000001449">
    <property type="component" value="Unassembled WGS sequence"/>
</dbReference>
<feature type="coiled-coil region" evidence="3">
    <location>
        <begin position="961"/>
        <end position="1205"/>
    </location>
</feature>
<dbReference type="OMA" id="HGEAVFT"/>
<feature type="compositionally biased region" description="Basic residues" evidence="4">
    <location>
        <begin position="1"/>
        <end position="10"/>
    </location>
</feature>
<feature type="compositionally biased region" description="Low complexity" evidence="4">
    <location>
        <begin position="11"/>
        <end position="22"/>
    </location>
</feature>
<reference evidence="5 6" key="1">
    <citation type="journal article" date="2004" name="Science">
        <title>The genome of the diatom Thalassiosira pseudonana: ecology, evolution, and metabolism.</title>
        <authorList>
            <person name="Armbrust E.V."/>
            <person name="Berges J.A."/>
            <person name="Bowler C."/>
            <person name="Green B.R."/>
            <person name="Martinez D."/>
            <person name="Putnam N.H."/>
            <person name="Zhou S."/>
            <person name="Allen A.E."/>
            <person name="Apt K.E."/>
            <person name="Bechner M."/>
            <person name="Brzezinski M.A."/>
            <person name="Chaal B.K."/>
            <person name="Chiovitti A."/>
            <person name="Davis A.K."/>
            <person name="Demarest M.S."/>
            <person name="Detter J.C."/>
            <person name="Glavina T."/>
            <person name="Goodstein D."/>
            <person name="Hadi M.Z."/>
            <person name="Hellsten U."/>
            <person name="Hildebrand M."/>
            <person name="Jenkins B.D."/>
            <person name="Jurka J."/>
            <person name="Kapitonov V.V."/>
            <person name="Kroger N."/>
            <person name="Lau W.W."/>
            <person name="Lane T.W."/>
            <person name="Larimer F.W."/>
            <person name="Lippmeier J.C."/>
            <person name="Lucas S."/>
            <person name="Medina M."/>
            <person name="Montsant A."/>
            <person name="Obornik M."/>
            <person name="Parker M.S."/>
            <person name="Palenik B."/>
            <person name="Pazour G.J."/>
            <person name="Richardson P.M."/>
            <person name="Rynearson T.A."/>
            <person name="Saito M.A."/>
            <person name="Schwartz D.C."/>
            <person name="Thamatrakoln K."/>
            <person name="Valentin K."/>
            <person name="Vardi A."/>
            <person name="Wilkerson F.P."/>
            <person name="Rokhsar D.S."/>
        </authorList>
    </citation>
    <scope>NUCLEOTIDE SEQUENCE [LARGE SCALE GENOMIC DNA]</scope>
    <source>
        <strain evidence="5 6">CCMP1335</strain>
    </source>
</reference>